<dbReference type="InterPro" id="IPR050121">
    <property type="entry name" value="Cytochrome_P450_monoxygenase"/>
</dbReference>
<evidence type="ECO:0000313" key="16">
    <source>
        <dbReference type="Proteomes" id="UP001295794"/>
    </source>
</evidence>
<dbReference type="InterPro" id="IPR036396">
    <property type="entry name" value="Cyt_P450_sf"/>
</dbReference>
<dbReference type="SUPFAM" id="SSF48264">
    <property type="entry name" value="Cytochrome P450"/>
    <property type="match status" value="1"/>
</dbReference>
<evidence type="ECO:0000256" key="10">
    <source>
        <dbReference type="ARBA" id="ARBA00023004"/>
    </source>
</evidence>
<comment type="similarity">
    <text evidence="4">Belongs to the cytochrome P450 family.</text>
</comment>
<name>A0AAD2H6K3_9AGAR</name>
<organism evidence="15 16">
    <name type="scientific">Mycena citricolor</name>
    <dbReference type="NCBI Taxonomy" id="2018698"/>
    <lineage>
        <taxon>Eukaryota</taxon>
        <taxon>Fungi</taxon>
        <taxon>Dikarya</taxon>
        <taxon>Basidiomycota</taxon>
        <taxon>Agaricomycotina</taxon>
        <taxon>Agaricomycetes</taxon>
        <taxon>Agaricomycetidae</taxon>
        <taxon>Agaricales</taxon>
        <taxon>Marasmiineae</taxon>
        <taxon>Mycenaceae</taxon>
        <taxon>Mycena</taxon>
    </lineage>
</organism>
<dbReference type="Pfam" id="PF00067">
    <property type="entry name" value="p450"/>
    <property type="match status" value="1"/>
</dbReference>
<evidence type="ECO:0000256" key="6">
    <source>
        <dbReference type="ARBA" id="ARBA00022692"/>
    </source>
</evidence>
<evidence type="ECO:0000256" key="14">
    <source>
        <dbReference type="SAM" id="Phobius"/>
    </source>
</evidence>
<dbReference type="Proteomes" id="UP001295794">
    <property type="component" value="Unassembled WGS sequence"/>
</dbReference>
<evidence type="ECO:0000256" key="1">
    <source>
        <dbReference type="ARBA" id="ARBA00001971"/>
    </source>
</evidence>
<dbReference type="InterPro" id="IPR002403">
    <property type="entry name" value="Cyt_P450_E_grp-IV"/>
</dbReference>
<feature type="transmembrane region" description="Helical" evidence="14">
    <location>
        <begin position="6"/>
        <end position="24"/>
    </location>
</feature>
<evidence type="ECO:0000313" key="15">
    <source>
        <dbReference type="EMBL" id="CAK5270869.1"/>
    </source>
</evidence>
<keyword evidence="7 13" id="KW-0479">Metal-binding</keyword>
<evidence type="ECO:0000256" key="5">
    <source>
        <dbReference type="ARBA" id="ARBA00022617"/>
    </source>
</evidence>
<keyword evidence="12 14" id="KW-0472">Membrane</keyword>
<evidence type="ECO:0000256" key="9">
    <source>
        <dbReference type="ARBA" id="ARBA00023002"/>
    </source>
</evidence>
<evidence type="ECO:0000256" key="13">
    <source>
        <dbReference type="PIRSR" id="PIRSR602403-1"/>
    </source>
</evidence>
<evidence type="ECO:0000256" key="3">
    <source>
        <dbReference type="ARBA" id="ARBA00004721"/>
    </source>
</evidence>
<comment type="pathway">
    <text evidence="3">Secondary metabolite biosynthesis; terpenoid biosynthesis.</text>
</comment>
<accession>A0AAD2H6K3</accession>
<dbReference type="PRINTS" id="PR00465">
    <property type="entry name" value="EP450IV"/>
</dbReference>
<comment type="cofactor">
    <cofactor evidence="1 13">
        <name>heme</name>
        <dbReference type="ChEBI" id="CHEBI:30413"/>
    </cofactor>
</comment>
<dbReference type="GO" id="GO:0004497">
    <property type="term" value="F:monooxygenase activity"/>
    <property type="evidence" value="ECO:0007669"/>
    <property type="project" value="UniProtKB-KW"/>
</dbReference>
<dbReference type="InterPro" id="IPR001128">
    <property type="entry name" value="Cyt_P450"/>
</dbReference>
<dbReference type="EMBL" id="CAVNYO010000169">
    <property type="protein sequence ID" value="CAK5270869.1"/>
    <property type="molecule type" value="Genomic_DNA"/>
</dbReference>
<keyword evidence="5 13" id="KW-0349">Heme</keyword>
<dbReference type="PANTHER" id="PTHR24305:SF166">
    <property type="entry name" value="CYTOCHROME P450 12A4, MITOCHONDRIAL-RELATED"/>
    <property type="match status" value="1"/>
</dbReference>
<keyword evidence="8 14" id="KW-1133">Transmembrane helix</keyword>
<gene>
    <name evidence="15" type="ORF">MYCIT1_LOCUS15628</name>
</gene>
<evidence type="ECO:0000256" key="2">
    <source>
        <dbReference type="ARBA" id="ARBA00004370"/>
    </source>
</evidence>
<dbReference type="Gene3D" id="1.10.630.10">
    <property type="entry name" value="Cytochrome P450"/>
    <property type="match status" value="1"/>
</dbReference>
<feature type="binding site" description="axial binding residue" evidence="13">
    <location>
        <position position="498"/>
    </location>
    <ligand>
        <name>heme</name>
        <dbReference type="ChEBI" id="CHEBI:30413"/>
    </ligand>
    <ligandPart>
        <name>Fe</name>
        <dbReference type="ChEBI" id="CHEBI:18248"/>
    </ligandPart>
</feature>
<keyword evidence="16" id="KW-1185">Reference proteome</keyword>
<evidence type="ECO:0000256" key="7">
    <source>
        <dbReference type="ARBA" id="ARBA00022723"/>
    </source>
</evidence>
<keyword evidence="6 14" id="KW-0812">Transmembrane</keyword>
<comment type="caution">
    <text evidence="15">The sequence shown here is derived from an EMBL/GenBank/DDBJ whole genome shotgun (WGS) entry which is preliminary data.</text>
</comment>
<evidence type="ECO:0000256" key="8">
    <source>
        <dbReference type="ARBA" id="ARBA00022989"/>
    </source>
</evidence>
<sequence length="560" mass="61426">MDAVSSPIGAACTAAALLAAVYFVKQRISYSRRSNVARIPGPPSRSWLLGNMMDFFLPPEYGTYEMAWQREYGPVYRLSGCLGTDRLMLSDPLALQALMHGHDFDHDRVLGTTVGFIFGKDSVIATRGGSNPCLSSPGVECVSDGDAYIASHSTGADHKRLRAALSSMFNAGATRGYVSVVQKAALEVVEFLDSQEVDGRATDVCPALHSAALRIISEIVVSDPDAVSTEYSHVNAQLAELPCNRTPASLITECIMSLLPPVFMESMFAYAPGSPPSVFRQARDLGTRFGHDIVRRKLEEAEADGVELDGDVLGEMLKSVRTKGNKHQLTDGLIADQAAVLIFSGQETTASTLTFSLWELARNPELQAELRDEIVSKADIDPDPSVLENMPLLNAFIKEALRLYPAEASTDRTATVDTVLPMSQPIRTPSGEVISEIRIRKGQLVTAAIGSYQRLESCWGPDAQQFRPSRWLNGENYQAQTLGAYANLFTFWGGARMCLGWRLAVLEMQVMIFELLRRFTFSVSPEAEVKVLMGQILVPVYKNKHGKRMKGIPLLVKRLE</sequence>
<dbReference type="AlphaFoldDB" id="A0AAD2H6K3"/>
<protein>
    <recommendedName>
        <fullName evidence="17">Cytochrome P450</fullName>
    </recommendedName>
</protein>
<evidence type="ECO:0000256" key="11">
    <source>
        <dbReference type="ARBA" id="ARBA00023033"/>
    </source>
</evidence>
<comment type="subcellular location">
    <subcellularLocation>
        <location evidence="2">Membrane</location>
    </subcellularLocation>
</comment>
<dbReference type="GO" id="GO:0016020">
    <property type="term" value="C:membrane"/>
    <property type="evidence" value="ECO:0007669"/>
    <property type="project" value="UniProtKB-SubCell"/>
</dbReference>
<proteinExistence type="inferred from homology"/>
<reference evidence="15" key="1">
    <citation type="submission" date="2023-11" db="EMBL/GenBank/DDBJ databases">
        <authorList>
            <person name="De Vega J J."/>
            <person name="De Vega J J."/>
        </authorList>
    </citation>
    <scope>NUCLEOTIDE SEQUENCE</scope>
</reference>
<keyword evidence="10 13" id="KW-0408">Iron</keyword>
<keyword evidence="9" id="KW-0560">Oxidoreductase</keyword>
<dbReference type="GO" id="GO:0005506">
    <property type="term" value="F:iron ion binding"/>
    <property type="evidence" value="ECO:0007669"/>
    <property type="project" value="InterPro"/>
</dbReference>
<evidence type="ECO:0008006" key="17">
    <source>
        <dbReference type="Google" id="ProtNLM"/>
    </source>
</evidence>
<evidence type="ECO:0000256" key="12">
    <source>
        <dbReference type="ARBA" id="ARBA00023136"/>
    </source>
</evidence>
<dbReference type="GO" id="GO:0020037">
    <property type="term" value="F:heme binding"/>
    <property type="evidence" value="ECO:0007669"/>
    <property type="project" value="InterPro"/>
</dbReference>
<dbReference type="PANTHER" id="PTHR24305">
    <property type="entry name" value="CYTOCHROME P450"/>
    <property type="match status" value="1"/>
</dbReference>
<dbReference type="PRINTS" id="PR00385">
    <property type="entry name" value="P450"/>
</dbReference>
<dbReference type="GO" id="GO:0016705">
    <property type="term" value="F:oxidoreductase activity, acting on paired donors, with incorporation or reduction of molecular oxygen"/>
    <property type="evidence" value="ECO:0007669"/>
    <property type="project" value="InterPro"/>
</dbReference>
<evidence type="ECO:0000256" key="4">
    <source>
        <dbReference type="ARBA" id="ARBA00010617"/>
    </source>
</evidence>
<keyword evidence="11" id="KW-0503">Monooxygenase</keyword>